<keyword evidence="1" id="KW-0812">Transmembrane</keyword>
<sequence length="211" mass="23937">MVEQIKQACLRPDMHLPREEPVSILTPLQTAFRAGGVERLLEEVEIAIGDIAKLKRANETVSSFKSSILDMPSRSMNEGEVVATWTYIQKALALRKLKPRSGELASQATRWQRLLMQSEYDIESRAAVYGRKVDLQCRVGDWELNNSEFKASSTSKEQVEVQYRKNIRINQAMILFLSLVGVVFGLKFRDGVFMSDLAYQYMLRLPDSGAS</sequence>
<keyword evidence="3" id="KW-1185">Reference proteome</keyword>
<feature type="transmembrane region" description="Helical" evidence="1">
    <location>
        <begin position="172"/>
        <end position="188"/>
    </location>
</feature>
<reference evidence="2" key="1">
    <citation type="journal article" date="2020" name="Fungal Divers.">
        <title>Resolving the Mortierellaceae phylogeny through synthesis of multi-gene phylogenetics and phylogenomics.</title>
        <authorList>
            <person name="Vandepol N."/>
            <person name="Liber J."/>
            <person name="Desiro A."/>
            <person name="Na H."/>
            <person name="Kennedy M."/>
            <person name="Barry K."/>
            <person name="Grigoriev I.V."/>
            <person name="Miller A.N."/>
            <person name="O'Donnell K."/>
            <person name="Stajich J.E."/>
            <person name="Bonito G."/>
        </authorList>
    </citation>
    <scope>NUCLEOTIDE SEQUENCE</scope>
    <source>
        <strain evidence="2">KOD948</strain>
    </source>
</reference>
<keyword evidence="1" id="KW-1133">Transmembrane helix</keyword>
<name>A0A9P6U1Z2_9FUNG</name>
<organism evidence="2 3">
    <name type="scientific">Mortierella polycephala</name>
    <dbReference type="NCBI Taxonomy" id="41804"/>
    <lineage>
        <taxon>Eukaryota</taxon>
        <taxon>Fungi</taxon>
        <taxon>Fungi incertae sedis</taxon>
        <taxon>Mucoromycota</taxon>
        <taxon>Mortierellomycotina</taxon>
        <taxon>Mortierellomycetes</taxon>
        <taxon>Mortierellales</taxon>
        <taxon>Mortierellaceae</taxon>
        <taxon>Mortierella</taxon>
    </lineage>
</organism>
<dbReference type="OrthoDB" id="2435513at2759"/>
<keyword evidence="1" id="KW-0472">Membrane</keyword>
<dbReference type="EMBL" id="JAAAJA010000313">
    <property type="protein sequence ID" value="KAG0256162.1"/>
    <property type="molecule type" value="Genomic_DNA"/>
</dbReference>
<evidence type="ECO:0000256" key="1">
    <source>
        <dbReference type="SAM" id="Phobius"/>
    </source>
</evidence>
<accession>A0A9P6U1Z2</accession>
<proteinExistence type="predicted"/>
<evidence type="ECO:0000313" key="3">
    <source>
        <dbReference type="Proteomes" id="UP000726737"/>
    </source>
</evidence>
<gene>
    <name evidence="2" type="ORF">BG011_004719</name>
</gene>
<evidence type="ECO:0000313" key="2">
    <source>
        <dbReference type="EMBL" id="KAG0256162.1"/>
    </source>
</evidence>
<dbReference type="AlphaFoldDB" id="A0A9P6U1Z2"/>
<comment type="caution">
    <text evidence="2">The sequence shown here is derived from an EMBL/GenBank/DDBJ whole genome shotgun (WGS) entry which is preliminary data.</text>
</comment>
<protein>
    <submittedName>
        <fullName evidence="2">Uncharacterized protein</fullName>
    </submittedName>
</protein>
<dbReference type="Proteomes" id="UP000726737">
    <property type="component" value="Unassembled WGS sequence"/>
</dbReference>